<dbReference type="Proteomes" id="UP001148737">
    <property type="component" value="Unassembled WGS sequence"/>
</dbReference>
<reference evidence="1" key="1">
    <citation type="submission" date="2022-07" db="EMBL/GenBank/DDBJ databases">
        <title>Genome Sequence of Lecanicillium saksenae.</title>
        <authorList>
            <person name="Buettner E."/>
        </authorList>
    </citation>
    <scope>NUCLEOTIDE SEQUENCE</scope>
    <source>
        <strain evidence="1">VT-O1</strain>
    </source>
</reference>
<protein>
    <submittedName>
        <fullName evidence="1">Uncharacterized protein</fullName>
    </submittedName>
</protein>
<proteinExistence type="predicted"/>
<sequence length="1001" mass="113110">MSANGSDRDREREREREREYEKERDKDRRERERDSKKRDKDSEKDKESKKSKRDSYSSKYDEKDHKRHSRYEEEETPRKRRETEADYYADSPSSSRKDRSRRDVDAGRSELSRSSKRDSKSSSRDDRREDKRKSVDKYDSTYNQGASSSTATPFVYQVADGAYSMADLSAPQPPLGRPLTPNIVTIDREPNFDDYEPYVPLTPSESRLSRKDSFEIEEQAHGSRDHANLYTRGSHDYEEGEHEARSIYDQAKHATIPVTAAAVASAIAVEAERSRERRRDRYDDEGSRDRNSWRRDTVQEEADRYYRESVIARKIEEEQIRSQTPENDDSQQVKIVTPPEMQDKHKNVGPYDAPNADVRIDNQLFPTEASKFEKKNGKRKSKFKSRDPSCERDRPVLNLVFPTPVPSREPTPNVEKQTTNDQPETQARSDPSAEVVIGPKGDLVKVEPSNKSVSWGENSTKSFDVESADSRSDLEREKAPEPEEKPRARLNKSSPWGIVAAAIAGSASEPSGEPDTVTKRKSDKDYDSKSYDARDISAPGSEQVYHVDTRDQPPVPGPKPTSPTRDTLPGSFADDVEFAATLAAGLKDTGFDSNMVIDDPTYRRRDSPPGTREANGDEWNHRSMSDIVMDIANKRDSNRSVVSEPAGILRDKGANGNGNVEDDWEAHKKLSKKDKKKLDKLKRQSIDLSEPSTPIEAAAPGTETPTFEDAVEDISKLSKKEQKRREKQAKALALLEGEGREAQPEPEPEVIERSTPTEAAPAEDAWDETSSSKKKKKKNRKSQEVTPVDIVTVPTDAFEDLQSERKDKDETVSAPADEWDTPSKSKRKSKSDKEDLSRSVAESEVSTSSKKSSKSKRRSGAEGDFDGYASDASKKSTKSKRRSIIEGEDGYGSDMSKKSSRSKHREGDDGYGSDMSKKSSKSKRRSGTEGDFDYGSDGPSRRRSLFDDRDVSSVVSEARGDGRRREREKEKDRDRDRDRDGRSSKRSSRNFDDDDDARSVV</sequence>
<organism evidence="1 2">
    <name type="scientific">Lecanicillium saksenae</name>
    <dbReference type="NCBI Taxonomy" id="468837"/>
    <lineage>
        <taxon>Eukaryota</taxon>
        <taxon>Fungi</taxon>
        <taxon>Dikarya</taxon>
        <taxon>Ascomycota</taxon>
        <taxon>Pezizomycotina</taxon>
        <taxon>Sordariomycetes</taxon>
        <taxon>Hypocreomycetidae</taxon>
        <taxon>Hypocreales</taxon>
        <taxon>Cordycipitaceae</taxon>
        <taxon>Lecanicillium</taxon>
    </lineage>
</organism>
<name>A0ACC1QG75_9HYPO</name>
<gene>
    <name evidence="1" type="ORF">NLG97_g10430</name>
</gene>
<keyword evidence="2" id="KW-1185">Reference proteome</keyword>
<comment type="caution">
    <text evidence="1">The sequence shown here is derived from an EMBL/GenBank/DDBJ whole genome shotgun (WGS) entry which is preliminary data.</text>
</comment>
<evidence type="ECO:0000313" key="2">
    <source>
        <dbReference type="Proteomes" id="UP001148737"/>
    </source>
</evidence>
<accession>A0ACC1QG75</accession>
<evidence type="ECO:0000313" key="1">
    <source>
        <dbReference type="EMBL" id="KAJ3473234.1"/>
    </source>
</evidence>
<dbReference type="EMBL" id="JANAKD010002606">
    <property type="protein sequence ID" value="KAJ3473234.1"/>
    <property type="molecule type" value="Genomic_DNA"/>
</dbReference>